<name>A0A6A6TSQ8_9PLEO</name>
<dbReference type="Proteomes" id="UP000799324">
    <property type="component" value="Unassembled WGS sequence"/>
</dbReference>
<proteinExistence type="predicted"/>
<keyword evidence="1" id="KW-0732">Signal</keyword>
<protein>
    <submittedName>
        <fullName evidence="2">Uncharacterized protein</fullName>
    </submittedName>
</protein>
<feature type="chain" id="PRO_5025529821" evidence="1">
    <location>
        <begin position="20"/>
        <end position="117"/>
    </location>
</feature>
<evidence type="ECO:0000313" key="2">
    <source>
        <dbReference type="EMBL" id="KAF2661963.1"/>
    </source>
</evidence>
<gene>
    <name evidence="2" type="ORF">K491DRAFT_710386</name>
</gene>
<keyword evidence="3" id="KW-1185">Reference proteome</keyword>
<evidence type="ECO:0000256" key="1">
    <source>
        <dbReference type="SAM" id="SignalP"/>
    </source>
</evidence>
<sequence>MHFNLIAITTLSLFSSALANSCTATVNSKSSGTFWYQVHADSVPAGDVPGRCGGLWDNLKQFADCIGVSSPTCEARDGGLQWDFTVGISCNTGMVDATWWDATTNNFGSIDCEQVAT</sequence>
<feature type="signal peptide" evidence="1">
    <location>
        <begin position="1"/>
        <end position="19"/>
    </location>
</feature>
<accession>A0A6A6TSQ8</accession>
<dbReference type="AlphaFoldDB" id="A0A6A6TSQ8"/>
<evidence type="ECO:0000313" key="3">
    <source>
        <dbReference type="Proteomes" id="UP000799324"/>
    </source>
</evidence>
<dbReference type="OrthoDB" id="4788795at2759"/>
<reference evidence="2" key="1">
    <citation type="journal article" date="2020" name="Stud. Mycol.">
        <title>101 Dothideomycetes genomes: a test case for predicting lifestyles and emergence of pathogens.</title>
        <authorList>
            <person name="Haridas S."/>
            <person name="Albert R."/>
            <person name="Binder M."/>
            <person name="Bloem J."/>
            <person name="Labutti K."/>
            <person name="Salamov A."/>
            <person name="Andreopoulos B."/>
            <person name="Baker S."/>
            <person name="Barry K."/>
            <person name="Bills G."/>
            <person name="Bluhm B."/>
            <person name="Cannon C."/>
            <person name="Castanera R."/>
            <person name="Culley D."/>
            <person name="Daum C."/>
            <person name="Ezra D."/>
            <person name="Gonzalez J."/>
            <person name="Henrissat B."/>
            <person name="Kuo A."/>
            <person name="Liang C."/>
            <person name="Lipzen A."/>
            <person name="Lutzoni F."/>
            <person name="Magnuson J."/>
            <person name="Mondo S."/>
            <person name="Nolan M."/>
            <person name="Ohm R."/>
            <person name="Pangilinan J."/>
            <person name="Park H.-J."/>
            <person name="Ramirez L."/>
            <person name="Alfaro M."/>
            <person name="Sun H."/>
            <person name="Tritt A."/>
            <person name="Yoshinaga Y."/>
            <person name="Zwiers L.-H."/>
            <person name="Turgeon B."/>
            <person name="Goodwin S."/>
            <person name="Spatafora J."/>
            <person name="Crous P."/>
            <person name="Grigoriev I."/>
        </authorList>
    </citation>
    <scope>NUCLEOTIDE SEQUENCE</scope>
    <source>
        <strain evidence="2">CBS 122681</strain>
    </source>
</reference>
<organism evidence="2 3">
    <name type="scientific">Lophiostoma macrostomum CBS 122681</name>
    <dbReference type="NCBI Taxonomy" id="1314788"/>
    <lineage>
        <taxon>Eukaryota</taxon>
        <taxon>Fungi</taxon>
        <taxon>Dikarya</taxon>
        <taxon>Ascomycota</taxon>
        <taxon>Pezizomycotina</taxon>
        <taxon>Dothideomycetes</taxon>
        <taxon>Pleosporomycetidae</taxon>
        <taxon>Pleosporales</taxon>
        <taxon>Lophiostomataceae</taxon>
        <taxon>Lophiostoma</taxon>
    </lineage>
</organism>
<dbReference type="EMBL" id="MU004291">
    <property type="protein sequence ID" value="KAF2661963.1"/>
    <property type="molecule type" value="Genomic_DNA"/>
</dbReference>